<dbReference type="GO" id="GO:0003676">
    <property type="term" value="F:nucleic acid binding"/>
    <property type="evidence" value="ECO:0007669"/>
    <property type="project" value="InterPro"/>
</dbReference>
<dbReference type="Gene3D" id="3.30.420.10">
    <property type="entry name" value="Ribonuclease H-like superfamily/Ribonuclease H"/>
    <property type="match status" value="1"/>
</dbReference>
<dbReference type="SUPFAM" id="SSF53098">
    <property type="entry name" value="Ribonuclease H-like"/>
    <property type="match status" value="1"/>
</dbReference>
<dbReference type="Pfam" id="PF21762">
    <property type="entry name" value="DEDDh_C"/>
    <property type="match status" value="1"/>
</dbReference>
<protein>
    <recommendedName>
        <fullName evidence="1">Gfd2/YDR514C-like C-terminal domain-containing protein</fullName>
    </recommendedName>
</protein>
<name>A0A6A6TDF7_9PLEO</name>
<dbReference type="PANTHER" id="PTHR28083:SF1">
    <property type="entry name" value="GOOD FOR FULL DBP5 ACTIVITY PROTEIN 2"/>
    <property type="match status" value="1"/>
</dbReference>
<dbReference type="InterPro" id="IPR048519">
    <property type="entry name" value="Gfd2/YDR514C-like_C"/>
</dbReference>
<dbReference type="Proteomes" id="UP000799324">
    <property type="component" value="Unassembled WGS sequence"/>
</dbReference>
<proteinExistence type="predicted"/>
<dbReference type="InterPro" id="IPR012337">
    <property type="entry name" value="RNaseH-like_sf"/>
</dbReference>
<gene>
    <name evidence="2" type="ORF">K491DRAFT_776939</name>
</gene>
<dbReference type="InterPro" id="IPR036397">
    <property type="entry name" value="RNaseH_sf"/>
</dbReference>
<reference evidence="2" key="1">
    <citation type="journal article" date="2020" name="Stud. Mycol.">
        <title>101 Dothideomycetes genomes: a test case for predicting lifestyles and emergence of pathogens.</title>
        <authorList>
            <person name="Haridas S."/>
            <person name="Albert R."/>
            <person name="Binder M."/>
            <person name="Bloem J."/>
            <person name="Labutti K."/>
            <person name="Salamov A."/>
            <person name="Andreopoulos B."/>
            <person name="Baker S."/>
            <person name="Barry K."/>
            <person name="Bills G."/>
            <person name="Bluhm B."/>
            <person name="Cannon C."/>
            <person name="Castanera R."/>
            <person name="Culley D."/>
            <person name="Daum C."/>
            <person name="Ezra D."/>
            <person name="Gonzalez J."/>
            <person name="Henrissat B."/>
            <person name="Kuo A."/>
            <person name="Liang C."/>
            <person name="Lipzen A."/>
            <person name="Lutzoni F."/>
            <person name="Magnuson J."/>
            <person name="Mondo S."/>
            <person name="Nolan M."/>
            <person name="Ohm R."/>
            <person name="Pangilinan J."/>
            <person name="Park H.-J."/>
            <person name="Ramirez L."/>
            <person name="Alfaro M."/>
            <person name="Sun H."/>
            <person name="Tritt A."/>
            <person name="Yoshinaga Y."/>
            <person name="Zwiers L.-H."/>
            <person name="Turgeon B."/>
            <person name="Goodwin S."/>
            <person name="Spatafora J."/>
            <person name="Crous P."/>
            <person name="Grigoriev I."/>
        </authorList>
    </citation>
    <scope>NUCLEOTIDE SEQUENCE</scope>
    <source>
        <strain evidence="2">CBS 122681</strain>
    </source>
</reference>
<evidence type="ECO:0000313" key="2">
    <source>
        <dbReference type="EMBL" id="KAF2657712.1"/>
    </source>
</evidence>
<dbReference type="InterPro" id="IPR040151">
    <property type="entry name" value="Gfd2/YDR514C-like"/>
</dbReference>
<evidence type="ECO:0000259" key="1">
    <source>
        <dbReference type="Pfam" id="PF21762"/>
    </source>
</evidence>
<evidence type="ECO:0000313" key="3">
    <source>
        <dbReference type="Proteomes" id="UP000799324"/>
    </source>
</evidence>
<organism evidence="2 3">
    <name type="scientific">Lophiostoma macrostomum CBS 122681</name>
    <dbReference type="NCBI Taxonomy" id="1314788"/>
    <lineage>
        <taxon>Eukaryota</taxon>
        <taxon>Fungi</taxon>
        <taxon>Dikarya</taxon>
        <taxon>Ascomycota</taxon>
        <taxon>Pezizomycotina</taxon>
        <taxon>Dothideomycetes</taxon>
        <taxon>Pleosporomycetidae</taxon>
        <taxon>Pleosporales</taxon>
        <taxon>Lophiostomataceae</taxon>
        <taxon>Lophiostoma</taxon>
    </lineage>
</organism>
<dbReference type="PANTHER" id="PTHR28083">
    <property type="entry name" value="GOOD FOR FULL DBP5 ACTIVITY PROTEIN 2"/>
    <property type="match status" value="1"/>
</dbReference>
<sequence length="404" mass="45504">MGVQRSSSLLPLPIYMERIPSQLRILQHFLGRRLPYAPHALEDAVFVGLDAEWFERGSKDITELGFSILDSRNITTSLYSQEGIWGALQHMQVKHIRLRETAHMVNTKLCPGRPDKFAFGETRFVHMDEARNILQEAFIHPINEYGSGNRPVIFIGHAVDNDIEMMKQHFGIDLNDLGTIVATLDTQILAQEAHLCPNWKKMCLKDLLRVFGLCEKYLHTAGNDIAYTMIAALLTATFDMQEDASWLGDAMAGQTHVEYLKEEIAAQPQPSFGISTFCTRCDATDHFVPDCTLPVHCDKCAEATTRARHAHTHKTSKCGIVDKPQTPELPSPPVVIPCLYCLESTEERRWKKAHTHLTEACGFAMQMQMQQEAYAYGSAVYCPVLMDFQIPYGGLGYFNVLPIS</sequence>
<dbReference type="AlphaFoldDB" id="A0A6A6TDF7"/>
<feature type="domain" description="Gfd2/YDR514C-like C-terminal" evidence="1">
    <location>
        <begin position="45"/>
        <end position="233"/>
    </location>
</feature>
<dbReference type="GO" id="GO:0005634">
    <property type="term" value="C:nucleus"/>
    <property type="evidence" value="ECO:0007669"/>
    <property type="project" value="TreeGrafter"/>
</dbReference>
<dbReference type="OrthoDB" id="5953249at2759"/>
<keyword evidence="3" id="KW-1185">Reference proteome</keyword>
<accession>A0A6A6TDF7</accession>
<dbReference type="EMBL" id="MU004322">
    <property type="protein sequence ID" value="KAF2657712.1"/>
    <property type="molecule type" value="Genomic_DNA"/>
</dbReference>